<comment type="catalytic activity">
    <reaction evidence="9 10">
        <text>L-histidyl-[translation elongation factor 2] + S-adenosyl-L-methionine = 2-[(3S)-amino-3-carboxypropyl]-L-histidyl-[translation elongation factor 2] + S-methyl-5'-thioadenosine + H(+)</text>
        <dbReference type="Rhea" id="RHEA:36783"/>
        <dbReference type="Rhea" id="RHEA-COMP:9748"/>
        <dbReference type="Rhea" id="RHEA-COMP:9749"/>
        <dbReference type="ChEBI" id="CHEBI:15378"/>
        <dbReference type="ChEBI" id="CHEBI:17509"/>
        <dbReference type="ChEBI" id="CHEBI:29979"/>
        <dbReference type="ChEBI" id="CHEBI:59789"/>
        <dbReference type="ChEBI" id="CHEBI:73995"/>
        <dbReference type="EC" id="2.5.1.108"/>
    </reaction>
</comment>
<keyword evidence="5 10" id="KW-0949">S-adenosyl-L-methionine</keyword>
<dbReference type="Pfam" id="PF01866">
    <property type="entry name" value="Diphthamide_syn"/>
    <property type="match status" value="1"/>
</dbReference>
<accession>A0A8T4KV80</accession>
<dbReference type="GO" id="GO:0090560">
    <property type="term" value="F:2-(3-amino-3-carboxypropyl)histidine synthase activity"/>
    <property type="evidence" value="ECO:0007669"/>
    <property type="project" value="UniProtKB-UniRule"/>
</dbReference>
<dbReference type="InterPro" id="IPR042265">
    <property type="entry name" value="DPH1/DPH2_3"/>
</dbReference>
<reference evidence="11" key="2">
    <citation type="submission" date="2021-05" db="EMBL/GenBank/DDBJ databases">
        <title>Protein family content uncovers lineage relationships and bacterial pathway maintenance mechanisms in DPANN archaea.</title>
        <authorList>
            <person name="Castelle C.J."/>
            <person name="Meheust R."/>
            <person name="Jaffe A.L."/>
            <person name="Seitz K."/>
            <person name="Gong X."/>
            <person name="Baker B.J."/>
            <person name="Banfield J.F."/>
        </authorList>
    </citation>
    <scope>NUCLEOTIDE SEQUENCE</scope>
    <source>
        <strain evidence="11">RIFCSPHIGHO2_01_FULL_AR10_44_11</strain>
    </source>
</reference>
<evidence type="ECO:0000256" key="7">
    <source>
        <dbReference type="ARBA" id="ARBA00023004"/>
    </source>
</evidence>
<protein>
    <recommendedName>
        <fullName evidence="3 10">2-(3-amino-3-carboxypropyl)histidine synthase</fullName>
        <ecNumber evidence="3 10">2.5.1.108</ecNumber>
    </recommendedName>
</protein>
<dbReference type="InterPro" id="IPR016435">
    <property type="entry name" value="DPH1/DPH2"/>
</dbReference>
<proteinExistence type="inferred from homology"/>
<evidence type="ECO:0000256" key="8">
    <source>
        <dbReference type="ARBA" id="ARBA00023014"/>
    </source>
</evidence>
<evidence type="ECO:0000256" key="5">
    <source>
        <dbReference type="ARBA" id="ARBA00022691"/>
    </source>
</evidence>
<keyword evidence="10" id="KW-0004">4Fe-4S</keyword>
<dbReference type="InterPro" id="IPR042263">
    <property type="entry name" value="DPH1/DPH2_1"/>
</dbReference>
<comment type="cofactor">
    <cofactor evidence="1 10">
        <name>[4Fe-4S] cluster</name>
        <dbReference type="ChEBI" id="CHEBI:49883"/>
    </cofactor>
</comment>
<comment type="pathway">
    <text evidence="2 10">Protein modification; peptidyl-diphthamide biosynthesis.</text>
</comment>
<sequence>MRLEIEKGLQGAIKQIKALKQKPKLIAVQIPEGLKTRALEIADKIEKNSGAEVVTFADPCFGACDPADVRARQLGADLLVHFGHTKMLSSEIPAIYAPLGYEFNENELAGKIAEKLNEVSFKKIALCATAQYAEKLGEIKKVLGKKGIKAEIGTGGKRVALAGQVLGCNYSVLGRAAEQADAVVFVGDGLFHPLGISFSISKPVLIANPLAEKVEEMQNQRNMFLRKRYAAIALAKNAKVFGIIASTKRGQMNMRKALEIKKEIEKEGKKAYLIAGDLVKMEYLLGMQLDALVCTACPRIALDDSILFKIPIITPNELEIVFGKRVLENYKFEELD</sequence>
<dbReference type="InterPro" id="IPR022428">
    <property type="entry name" value="Dph2_arc"/>
</dbReference>
<dbReference type="AlphaFoldDB" id="A0A8T4KV80"/>
<dbReference type="NCBIfam" id="TIGR00322">
    <property type="entry name" value="diphth2_R"/>
    <property type="match status" value="1"/>
</dbReference>
<dbReference type="PIRSF" id="PIRSF004967">
    <property type="entry name" value="DPH1"/>
    <property type="match status" value="1"/>
</dbReference>
<dbReference type="SFLD" id="SFLDS00032">
    <property type="entry name" value="Radical_SAM_3-amino-3-carboxyp"/>
    <property type="match status" value="1"/>
</dbReference>
<dbReference type="PANTHER" id="PTHR10762">
    <property type="entry name" value="DIPHTHAMIDE BIOSYNTHESIS PROTEIN"/>
    <property type="match status" value="1"/>
</dbReference>
<evidence type="ECO:0000256" key="9">
    <source>
        <dbReference type="ARBA" id="ARBA00048403"/>
    </source>
</evidence>
<comment type="similarity">
    <text evidence="10">Belongs to the DPH1/DPH2 family.</text>
</comment>
<evidence type="ECO:0000256" key="2">
    <source>
        <dbReference type="ARBA" id="ARBA00005156"/>
    </source>
</evidence>
<evidence type="ECO:0000256" key="10">
    <source>
        <dbReference type="PIRNR" id="PIRNR004967"/>
    </source>
</evidence>
<dbReference type="Gene3D" id="3.40.50.11860">
    <property type="entry name" value="Diphthamide synthesis DPH1/DPH2 domain 3"/>
    <property type="match status" value="1"/>
</dbReference>
<reference evidence="11" key="1">
    <citation type="submission" date="2021-03" db="EMBL/GenBank/DDBJ databases">
        <authorList>
            <person name="Jaffe A."/>
        </authorList>
    </citation>
    <scope>NUCLEOTIDE SEQUENCE</scope>
    <source>
        <strain evidence="11">RIFCSPHIGHO2_01_FULL_AR10_44_11</strain>
    </source>
</reference>
<name>A0A8T4KV80_9ARCH</name>
<dbReference type="PANTHER" id="PTHR10762:SF1">
    <property type="entry name" value="2-(3-AMINO-3-CARBOXYPROPYL)HISTIDINE SYNTHASE SUBUNIT 1"/>
    <property type="match status" value="1"/>
</dbReference>
<keyword evidence="6 10" id="KW-0479">Metal-binding</keyword>
<dbReference type="Gene3D" id="3.40.50.11840">
    <property type="entry name" value="Diphthamide synthesis DPH1/DPH2 domain 1"/>
    <property type="match status" value="1"/>
</dbReference>
<dbReference type="Gene3D" id="3.40.50.11850">
    <property type="entry name" value="Diphthamide synthesis DPH1/DPH2 domain 2"/>
    <property type="match status" value="1"/>
</dbReference>
<evidence type="ECO:0000313" key="12">
    <source>
        <dbReference type="Proteomes" id="UP000677687"/>
    </source>
</evidence>
<evidence type="ECO:0000256" key="1">
    <source>
        <dbReference type="ARBA" id="ARBA00001966"/>
    </source>
</evidence>
<dbReference type="EMBL" id="JAGVWD010000002">
    <property type="protein sequence ID" value="MBS3057009.1"/>
    <property type="molecule type" value="Genomic_DNA"/>
</dbReference>
<keyword evidence="4 10" id="KW-0808">Transferase</keyword>
<organism evidence="11 12">
    <name type="scientific">Candidatus Iainarchaeum sp</name>
    <dbReference type="NCBI Taxonomy" id="3101447"/>
    <lineage>
        <taxon>Archaea</taxon>
        <taxon>Candidatus Iainarchaeota</taxon>
        <taxon>Candidatus Iainarchaeia</taxon>
        <taxon>Candidatus Iainarchaeales</taxon>
        <taxon>Candidatus Iainarchaeaceae</taxon>
        <taxon>Candidatus Iainarchaeum</taxon>
    </lineage>
</organism>
<dbReference type="Proteomes" id="UP000677687">
    <property type="component" value="Unassembled WGS sequence"/>
</dbReference>
<evidence type="ECO:0000256" key="6">
    <source>
        <dbReference type="ARBA" id="ARBA00022723"/>
    </source>
</evidence>
<keyword evidence="7 10" id="KW-0408">Iron</keyword>
<comment type="function">
    <text evidence="10">Catalyzes the first step of diphthamide biosynthesis, i.e. the transfer of the 3-amino-3-carboxypropyl group from S-adenosyl-L-methionine (SAM) to the C2 position of the imidazole ring of the target histidine residue in translation elongation factor 2 (EF-2).</text>
</comment>
<dbReference type="EC" id="2.5.1.108" evidence="3 10"/>
<gene>
    <name evidence="11" type="primary">dph2</name>
    <name evidence="11" type="ORF">J4415_00075</name>
</gene>
<keyword evidence="8 10" id="KW-0411">Iron-sulfur</keyword>
<dbReference type="GO" id="GO:0051539">
    <property type="term" value="F:4 iron, 4 sulfur cluster binding"/>
    <property type="evidence" value="ECO:0007669"/>
    <property type="project" value="UniProtKB-UniRule"/>
</dbReference>
<dbReference type="GO" id="GO:0017183">
    <property type="term" value="P:protein histidyl modification to diphthamide"/>
    <property type="evidence" value="ECO:0007669"/>
    <property type="project" value="UniProtKB-UniRule"/>
</dbReference>
<evidence type="ECO:0000313" key="11">
    <source>
        <dbReference type="EMBL" id="MBS3057009.1"/>
    </source>
</evidence>
<evidence type="ECO:0000256" key="3">
    <source>
        <dbReference type="ARBA" id="ARBA00012221"/>
    </source>
</evidence>
<dbReference type="GO" id="GO:0046872">
    <property type="term" value="F:metal ion binding"/>
    <property type="evidence" value="ECO:0007669"/>
    <property type="project" value="UniProtKB-KW"/>
</dbReference>
<comment type="caution">
    <text evidence="11">The sequence shown here is derived from an EMBL/GenBank/DDBJ whole genome shotgun (WGS) entry which is preliminary data.</text>
</comment>
<evidence type="ECO:0000256" key="4">
    <source>
        <dbReference type="ARBA" id="ARBA00022679"/>
    </source>
</evidence>
<dbReference type="NCBIfam" id="TIGR03682">
    <property type="entry name" value="arCOG04112"/>
    <property type="match status" value="1"/>
</dbReference>
<dbReference type="InterPro" id="IPR042264">
    <property type="entry name" value="DPH1/DPH2_2"/>
</dbReference>
<dbReference type="InterPro" id="IPR035435">
    <property type="entry name" value="DPH1/DPH2_euk_archaea"/>
</dbReference>